<evidence type="ECO:0000256" key="1">
    <source>
        <dbReference type="SAM" id="MobiDB-lite"/>
    </source>
</evidence>
<reference evidence="2 3" key="1">
    <citation type="journal article" date="2021" name="J. Hered.">
        <title>A chromosome-level genome assembly of the parasitoid wasp, Cotesia glomerata (Hymenoptera: Braconidae).</title>
        <authorList>
            <person name="Pinto B.J."/>
            <person name="Weis J.J."/>
            <person name="Gamble T."/>
            <person name="Ode P.J."/>
            <person name="Paul R."/>
            <person name="Zaspel J.M."/>
        </authorList>
    </citation>
    <scope>NUCLEOTIDE SEQUENCE [LARGE SCALE GENOMIC DNA]</scope>
    <source>
        <strain evidence="2">CgM1</strain>
    </source>
</reference>
<sequence length="137" mass="16177">MTAEKIRRIRSNKSPRKDEDRKPWNPNLGDKRGRTFTSQRQYDIYTAYKFLEEEADHIKRCGQPLIPFPKIRERTAALLKCGVVSVTKYVKMGEAGIPFKTPGRVRTRKRKYRDVSNDVKEQIRKLIYDACDKTVWQ</sequence>
<comment type="caution">
    <text evidence="2">The sequence shown here is derived from an EMBL/GenBank/DDBJ whole genome shotgun (WGS) entry which is preliminary data.</text>
</comment>
<evidence type="ECO:0000313" key="3">
    <source>
        <dbReference type="Proteomes" id="UP000826195"/>
    </source>
</evidence>
<organism evidence="2 3">
    <name type="scientific">Cotesia glomerata</name>
    <name type="common">Lepidopteran parasitic wasp</name>
    <name type="synonym">Apanteles glomeratus</name>
    <dbReference type="NCBI Taxonomy" id="32391"/>
    <lineage>
        <taxon>Eukaryota</taxon>
        <taxon>Metazoa</taxon>
        <taxon>Ecdysozoa</taxon>
        <taxon>Arthropoda</taxon>
        <taxon>Hexapoda</taxon>
        <taxon>Insecta</taxon>
        <taxon>Pterygota</taxon>
        <taxon>Neoptera</taxon>
        <taxon>Endopterygota</taxon>
        <taxon>Hymenoptera</taxon>
        <taxon>Apocrita</taxon>
        <taxon>Ichneumonoidea</taxon>
        <taxon>Braconidae</taxon>
        <taxon>Microgastrinae</taxon>
        <taxon>Cotesia</taxon>
    </lineage>
</organism>
<gene>
    <name evidence="2" type="ORF">KQX54_015818</name>
</gene>
<feature type="region of interest" description="Disordered" evidence="1">
    <location>
        <begin position="1"/>
        <end position="35"/>
    </location>
</feature>
<dbReference type="AlphaFoldDB" id="A0AAV7J7R4"/>
<evidence type="ECO:0000313" key="2">
    <source>
        <dbReference type="EMBL" id="KAH0567892.1"/>
    </source>
</evidence>
<accession>A0AAV7J7R4</accession>
<dbReference type="Proteomes" id="UP000826195">
    <property type="component" value="Unassembled WGS sequence"/>
</dbReference>
<keyword evidence="3" id="KW-1185">Reference proteome</keyword>
<feature type="compositionally biased region" description="Basic and acidic residues" evidence="1">
    <location>
        <begin position="15"/>
        <end position="33"/>
    </location>
</feature>
<proteinExistence type="predicted"/>
<dbReference type="EMBL" id="JAHXZJ010000001">
    <property type="protein sequence ID" value="KAH0567892.1"/>
    <property type="molecule type" value="Genomic_DNA"/>
</dbReference>
<name>A0AAV7J7R4_COTGL</name>
<protein>
    <submittedName>
        <fullName evidence="2">Uncharacterized protein</fullName>
    </submittedName>
</protein>